<keyword evidence="2" id="KW-1133">Transmembrane helix</keyword>
<dbReference type="EMBL" id="CADIKR010000008">
    <property type="protein sequence ID" value="CAB3914713.1"/>
    <property type="molecule type" value="Genomic_DNA"/>
</dbReference>
<keyword evidence="2" id="KW-0472">Membrane</keyword>
<evidence type="ECO:0000313" key="4">
    <source>
        <dbReference type="Proteomes" id="UP000507140"/>
    </source>
</evidence>
<proteinExistence type="predicted"/>
<feature type="region of interest" description="Disordered" evidence="1">
    <location>
        <begin position="80"/>
        <end position="100"/>
    </location>
</feature>
<gene>
    <name evidence="3" type="ORF">LMG3415_05168</name>
</gene>
<feature type="transmembrane region" description="Helical" evidence="2">
    <location>
        <begin position="17"/>
        <end position="37"/>
    </location>
</feature>
<dbReference type="RefSeq" id="WP_104654197.1">
    <property type="nucleotide sequence ID" value="NZ_CADIKR010000008.1"/>
</dbReference>
<evidence type="ECO:0000256" key="1">
    <source>
        <dbReference type="SAM" id="MobiDB-lite"/>
    </source>
</evidence>
<keyword evidence="2" id="KW-0812">Transmembrane</keyword>
<feature type="transmembrane region" description="Helical" evidence="2">
    <location>
        <begin position="43"/>
        <end position="64"/>
    </location>
</feature>
<keyword evidence="4" id="KW-1185">Reference proteome</keyword>
<protein>
    <recommendedName>
        <fullName evidence="5">EAL domain-containing protein</fullName>
    </recommendedName>
</protein>
<dbReference type="Proteomes" id="UP000507140">
    <property type="component" value="Unassembled WGS sequence"/>
</dbReference>
<accession>A0ABM8LL16</accession>
<sequence>MTPNTPPPEQQSTRPPLILLALIAVVVLAAIGLDAHPDQLDRAARVAGFLSSLCLLLLVSKPYLVRAYRKLRSGVTDEAGATLSDESHHDAPDASPLPTLTYSTLTAETGHHIGHQLRLGQIQSAEALYSLWASLGSSIEDPTSRNFSITLAKAIEDAKERVIRHGQIVERAIGAYGYSFGDSRARETSLPPVIQMLAADELVRECREELFPGDSTDEVDLIHRSWFAGESLKLVDEAIWSMRSQGRYVQLKAAVPDASTVTDARARLADLVASVERTLNAHGLRFGMNCAHEVSVPLKIREIAAAQVIRDCRSYFYPGTETVDVARIIQRAADTGLGQRLVEDALQAARRSNRYVERDYSTTSENF</sequence>
<organism evidence="3 4">
    <name type="scientific">Achromobacter mucicolens</name>
    <dbReference type="NCBI Taxonomy" id="1389922"/>
    <lineage>
        <taxon>Bacteria</taxon>
        <taxon>Pseudomonadati</taxon>
        <taxon>Pseudomonadota</taxon>
        <taxon>Betaproteobacteria</taxon>
        <taxon>Burkholderiales</taxon>
        <taxon>Alcaligenaceae</taxon>
        <taxon>Achromobacter</taxon>
    </lineage>
</organism>
<comment type="caution">
    <text evidence="3">The sequence shown here is derived from an EMBL/GenBank/DDBJ whole genome shotgun (WGS) entry which is preliminary data.</text>
</comment>
<evidence type="ECO:0008006" key="5">
    <source>
        <dbReference type="Google" id="ProtNLM"/>
    </source>
</evidence>
<name>A0ABM8LL16_9BURK</name>
<evidence type="ECO:0000313" key="3">
    <source>
        <dbReference type="EMBL" id="CAB3914713.1"/>
    </source>
</evidence>
<evidence type="ECO:0000256" key="2">
    <source>
        <dbReference type="SAM" id="Phobius"/>
    </source>
</evidence>
<reference evidence="3 4" key="1">
    <citation type="submission" date="2020-04" db="EMBL/GenBank/DDBJ databases">
        <authorList>
            <person name="De Canck E."/>
        </authorList>
    </citation>
    <scope>NUCLEOTIDE SEQUENCE [LARGE SCALE GENOMIC DNA]</scope>
    <source>
        <strain evidence="3 4">LMG 3415</strain>
    </source>
</reference>